<dbReference type="InterPro" id="IPR058067">
    <property type="entry name" value="CC_3452-like"/>
</dbReference>
<gene>
    <name evidence="2" type="ORF">QO010_001621</name>
</gene>
<reference evidence="2 3" key="1">
    <citation type="submission" date="2023-07" db="EMBL/GenBank/DDBJ databases">
        <title>Genomic Encyclopedia of Type Strains, Phase IV (KMG-IV): sequencing the most valuable type-strain genomes for metagenomic binning, comparative biology and taxonomic classification.</title>
        <authorList>
            <person name="Goeker M."/>
        </authorList>
    </citation>
    <scope>NUCLEOTIDE SEQUENCE [LARGE SCALE GENOMIC DNA]</scope>
    <source>
        <strain evidence="2 3">DSM 18695</strain>
    </source>
</reference>
<evidence type="ECO:0000313" key="3">
    <source>
        <dbReference type="Proteomes" id="UP001228905"/>
    </source>
</evidence>
<keyword evidence="1" id="KW-0732">Signal</keyword>
<organism evidence="2 3">
    <name type="scientific">Caulobacter ginsengisoli</name>
    <dbReference type="NCBI Taxonomy" id="400775"/>
    <lineage>
        <taxon>Bacteria</taxon>
        <taxon>Pseudomonadati</taxon>
        <taxon>Pseudomonadota</taxon>
        <taxon>Alphaproteobacteria</taxon>
        <taxon>Caulobacterales</taxon>
        <taxon>Caulobacteraceae</taxon>
        <taxon>Caulobacter</taxon>
    </lineage>
</organism>
<feature type="chain" id="PRO_5046628144" evidence="1">
    <location>
        <begin position="21"/>
        <end position="100"/>
    </location>
</feature>
<dbReference type="NCBIfam" id="NF047636">
    <property type="entry name" value="CC_3452_fam"/>
    <property type="match status" value="1"/>
</dbReference>
<sequence length="100" mass="10332">MRSFVLGLAGAMALAGAVSAAQPPSAAWLTLKTKTSRDHLMQDGNLWQCKMTVCRAAKVKTTDADAACKTLSGQLGEVTAFSWQGTALSAEALAACNAKS</sequence>
<name>A0ABU0IPD3_9CAUL</name>
<keyword evidence="3" id="KW-1185">Reference proteome</keyword>
<evidence type="ECO:0000256" key="1">
    <source>
        <dbReference type="SAM" id="SignalP"/>
    </source>
</evidence>
<dbReference type="InterPro" id="IPR058513">
    <property type="entry name" value="DUF8200"/>
</dbReference>
<evidence type="ECO:0000313" key="2">
    <source>
        <dbReference type="EMBL" id="MDQ0463850.1"/>
    </source>
</evidence>
<proteinExistence type="predicted"/>
<protein>
    <submittedName>
        <fullName evidence="2">Uncharacterized protein</fullName>
    </submittedName>
</protein>
<dbReference type="EMBL" id="JAUSVS010000002">
    <property type="protein sequence ID" value="MDQ0463850.1"/>
    <property type="molecule type" value="Genomic_DNA"/>
</dbReference>
<comment type="caution">
    <text evidence="2">The sequence shown here is derived from an EMBL/GenBank/DDBJ whole genome shotgun (WGS) entry which is preliminary data.</text>
</comment>
<dbReference type="RefSeq" id="WP_307348070.1">
    <property type="nucleotide sequence ID" value="NZ_JAUSVS010000002.1"/>
</dbReference>
<dbReference type="Proteomes" id="UP001228905">
    <property type="component" value="Unassembled WGS sequence"/>
</dbReference>
<accession>A0ABU0IPD3</accession>
<dbReference type="Pfam" id="PF26624">
    <property type="entry name" value="DUF8200"/>
    <property type="match status" value="1"/>
</dbReference>
<feature type="signal peptide" evidence="1">
    <location>
        <begin position="1"/>
        <end position="20"/>
    </location>
</feature>